<protein>
    <recommendedName>
        <fullName evidence="5">Clp protease ClpB</fullName>
    </recommendedName>
</protein>
<proteinExistence type="predicted"/>
<name>A0A1H6VWG4_9BACT</name>
<dbReference type="RefSeq" id="WP_244891087.1">
    <property type="nucleotide sequence ID" value="NZ_FNZH01000002.1"/>
</dbReference>
<keyword evidence="1" id="KW-0175">Coiled coil</keyword>
<gene>
    <name evidence="3" type="ORF">SAMN05192553_10297</name>
</gene>
<dbReference type="EMBL" id="FNZH01000002">
    <property type="protein sequence ID" value="SEJ04385.1"/>
    <property type="molecule type" value="Genomic_DNA"/>
</dbReference>
<accession>A0A1H6VWG4</accession>
<dbReference type="Proteomes" id="UP000199403">
    <property type="component" value="Unassembled WGS sequence"/>
</dbReference>
<evidence type="ECO:0000256" key="1">
    <source>
        <dbReference type="SAM" id="Coils"/>
    </source>
</evidence>
<evidence type="ECO:0000313" key="4">
    <source>
        <dbReference type="Proteomes" id="UP000199403"/>
    </source>
</evidence>
<dbReference type="AlphaFoldDB" id="A0A1H6VWG4"/>
<keyword evidence="2" id="KW-0472">Membrane</keyword>
<feature type="coiled-coil region" evidence="1">
    <location>
        <begin position="103"/>
        <end position="140"/>
    </location>
</feature>
<evidence type="ECO:0000256" key="2">
    <source>
        <dbReference type="SAM" id="Phobius"/>
    </source>
</evidence>
<keyword evidence="2" id="KW-0812">Transmembrane</keyword>
<keyword evidence="4" id="KW-1185">Reference proteome</keyword>
<dbReference type="STRING" id="1416801.SAMN05192553_10297"/>
<evidence type="ECO:0008006" key="5">
    <source>
        <dbReference type="Google" id="ProtNLM"/>
    </source>
</evidence>
<sequence>MERKRSSSNKNVYFFGLVLWLMTLPSLAVAQEKLNKLLRERETLHREWQVSESKKSGLFGNRTKKDMSATNEWMDRIIRKDNQIMQELEMLKDIETTEISYEKEDYKYVAQKAEADIVKLKRALSEKDEAIRKEEDEKRRYEWTTLLFFLSTLILGFLYYRKKR</sequence>
<feature type="transmembrane region" description="Helical" evidence="2">
    <location>
        <begin position="141"/>
        <end position="160"/>
    </location>
</feature>
<keyword evidence="2" id="KW-1133">Transmembrane helix</keyword>
<reference evidence="4" key="1">
    <citation type="submission" date="2016-10" db="EMBL/GenBank/DDBJ databases">
        <authorList>
            <person name="Varghese N."/>
            <person name="Submissions S."/>
        </authorList>
    </citation>
    <scope>NUCLEOTIDE SEQUENCE [LARGE SCALE GENOMIC DNA]</scope>
    <source>
        <strain evidence="4">IBRC-M 10761</strain>
    </source>
</reference>
<organism evidence="3 4">
    <name type="scientific">Cyclobacterium xiamenense</name>
    <dbReference type="NCBI Taxonomy" id="1297121"/>
    <lineage>
        <taxon>Bacteria</taxon>
        <taxon>Pseudomonadati</taxon>
        <taxon>Bacteroidota</taxon>
        <taxon>Cytophagia</taxon>
        <taxon>Cytophagales</taxon>
        <taxon>Cyclobacteriaceae</taxon>
        <taxon>Cyclobacterium</taxon>
    </lineage>
</organism>
<evidence type="ECO:0000313" key="3">
    <source>
        <dbReference type="EMBL" id="SEJ04385.1"/>
    </source>
</evidence>